<evidence type="ECO:0000313" key="11">
    <source>
        <dbReference type="EMBL" id="CAH3032464.1"/>
    </source>
</evidence>
<proteinExistence type="inferred from homology"/>
<feature type="non-terminal residue" evidence="11">
    <location>
        <position position="1"/>
    </location>
</feature>
<keyword evidence="12" id="KW-1185">Reference proteome</keyword>
<reference evidence="11 12" key="1">
    <citation type="submission" date="2022-05" db="EMBL/GenBank/DDBJ databases">
        <authorList>
            <consortium name="Genoscope - CEA"/>
            <person name="William W."/>
        </authorList>
    </citation>
    <scope>NUCLEOTIDE SEQUENCE [LARGE SCALE GENOMIC DNA]</scope>
</reference>
<evidence type="ECO:0000256" key="1">
    <source>
        <dbReference type="ARBA" id="ARBA00004496"/>
    </source>
</evidence>
<evidence type="ECO:0000256" key="2">
    <source>
        <dbReference type="ARBA" id="ARBA00006219"/>
    </source>
</evidence>
<sequence length="401" mass="45309">RPYVDKQGAIKLADLLFGLRISDLSHAKEFVSYDDRNFYLKGVLLSQENKQGNSSEDEFVLKILNHVDSQNISYVNAQNALLLHLKEHGFVCPVPMKSLSGELTMECQLSSYGLSGSKENAKIQEIPREINAVRLLSYVPGKLLKDENAKIQKLPRRINAVRLLSYVPGKPLKDVRCTNDLLFNLGRYIAKMNKVLKNFQHAGLCDLVKQEWDLAQLNVLERYISVASQDTSEFNLLQHVYKKFVNGVIPKLGDLDKHVIHGDLNDENVLVVPTQRGDSHEIAGILDFGETSDSYRVFEVAICMAYIIMRRVQQSDTHLEAIRAAGHVLRGYQSVYSLSHSELELLYLSVAARLLQTCVIGRYKQSLEPENLYLSQTCQLGLKILSSYNALSAEETHWLST</sequence>
<dbReference type="Pfam" id="PF01636">
    <property type="entry name" value="APH"/>
    <property type="match status" value="1"/>
</dbReference>
<evidence type="ECO:0000256" key="9">
    <source>
        <dbReference type="ARBA" id="ARBA00040505"/>
    </source>
</evidence>
<evidence type="ECO:0000256" key="7">
    <source>
        <dbReference type="ARBA" id="ARBA00037368"/>
    </source>
</evidence>
<dbReference type="Gene3D" id="3.90.1200.10">
    <property type="match status" value="1"/>
</dbReference>
<dbReference type="InterPro" id="IPR011009">
    <property type="entry name" value="Kinase-like_dom_sf"/>
</dbReference>
<comment type="catalytic activity">
    <reaction evidence="6">
        <text>(5R)-5-hydroxy-L-lysine + GTP = (5R)-5-phosphooxy-L-lysine + GDP + H(+)</text>
        <dbReference type="Rhea" id="RHEA:19049"/>
        <dbReference type="ChEBI" id="CHEBI:15378"/>
        <dbReference type="ChEBI" id="CHEBI:37565"/>
        <dbReference type="ChEBI" id="CHEBI:57882"/>
        <dbReference type="ChEBI" id="CHEBI:58189"/>
        <dbReference type="ChEBI" id="CHEBI:58357"/>
        <dbReference type="EC" id="2.7.1.81"/>
    </reaction>
</comment>
<keyword evidence="3" id="KW-0963">Cytoplasm</keyword>
<dbReference type="EMBL" id="CALNXK010000001">
    <property type="protein sequence ID" value="CAH3032464.1"/>
    <property type="molecule type" value="Genomic_DNA"/>
</dbReference>
<gene>
    <name evidence="11" type="ORF">PLOB_00000536</name>
</gene>
<protein>
    <recommendedName>
        <fullName evidence="9">Hydroxylysine kinase</fullName>
        <ecNumber evidence="8">2.7.1.81</ecNumber>
    </recommendedName>
</protein>
<keyword evidence="5" id="KW-0418">Kinase</keyword>
<organism evidence="11 12">
    <name type="scientific">Porites lobata</name>
    <dbReference type="NCBI Taxonomy" id="104759"/>
    <lineage>
        <taxon>Eukaryota</taxon>
        <taxon>Metazoa</taxon>
        <taxon>Cnidaria</taxon>
        <taxon>Anthozoa</taxon>
        <taxon>Hexacorallia</taxon>
        <taxon>Scleractinia</taxon>
        <taxon>Fungiina</taxon>
        <taxon>Poritidae</taxon>
        <taxon>Porites</taxon>
    </lineage>
</organism>
<keyword evidence="4" id="KW-0808">Transferase</keyword>
<evidence type="ECO:0000259" key="10">
    <source>
        <dbReference type="Pfam" id="PF01636"/>
    </source>
</evidence>
<feature type="domain" description="Aminoglycoside phosphotransferase" evidence="10">
    <location>
        <begin position="144"/>
        <end position="323"/>
    </location>
</feature>
<name>A0ABN8MNE4_9CNID</name>
<evidence type="ECO:0000256" key="3">
    <source>
        <dbReference type="ARBA" id="ARBA00022490"/>
    </source>
</evidence>
<dbReference type="SUPFAM" id="SSF56112">
    <property type="entry name" value="Protein kinase-like (PK-like)"/>
    <property type="match status" value="1"/>
</dbReference>
<dbReference type="Gene3D" id="3.30.200.20">
    <property type="entry name" value="Phosphorylase Kinase, domain 1"/>
    <property type="match status" value="1"/>
</dbReference>
<accession>A0ABN8MNE4</accession>
<comment type="caution">
    <text evidence="11">The sequence shown here is derived from an EMBL/GenBank/DDBJ whole genome shotgun (WGS) entry which is preliminary data.</text>
</comment>
<evidence type="ECO:0000313" key="12">
    <source>
        <dbReference type="Proteomes" id="UP001159405"/>
    </source>
</evidence>
<dbReference type="PANTHER" id="PTHR21064">
    <property type="entry name" value="AMINOGLYCOSIDE PHOSPHOTRANSFERASE DOMAIN-CONTAINING PROTEIN-RELATED"/>
    <property type="match status" value="1"/>
</dbReference>
<dbReference type="PANTHER" id="PTHR21064:SF1">
    <property type="entry name" value="HYDROXYLYSINE KINASE"/>
    <property type="match status" value="1"/>
</dbReference>
<evidence type="ECO:0000256" key="4">
    <source>
        <dbReference type="ARBA" id="ARBA00022679"/>
    </source>
</evidence>
<dbReference type="Proteomes" id="UP001159405">
    <property type="component" value="Unassembled WGS sequence"/>
</dbReference>
<evidence type="ECO:0000256" key="8">
    <source>
        <dbReference type="ARBA" id="ARBA00038873"/>
    </source>
</evidence>
<dbReference type="InterPro" id="IPR050249">
    <property type="entry name" value="Pseudomonas-type_ThrB"/>
</dbReference>
<comment type="subcellular location">
    <subcellularLocation>
        <location evidence="1">Cytoplasm</location>
    </subcellularLocation>
</comment>
<comment type="function">
    <text evidence="7">Catalyzes the GTP-dependent phosphorylation of 5-hydroxy-L-lysine.</text>
</comment>
<comment type="similarity">
    <text evidence="2">Belongs to the aminoglycoside phosphotransferase family.</text>
</comment>
<dbReference type="InterPro" id="IPR002575">
    <property type="entry name" value="Aminoglycoside_PTrfase"/>
</dbReference>
<dbReference type="EC" id="2.7.1.81" evidence="8"/>
<evidence type="ECO:0000256" key="5">
    <source>
        <dbReference type="ARBA" id="ARBA00022777"/>
    </source>
</evidence>
<evidence type="ECO:0000256" key="6">
    <source>
        <dbReference type="ARBA" id="ARBA00036820"/>
    </source>
</evidence>